<keyword evidence="2" id="KW-1185">Reference proteome</keyword>
<dbReference type="Proteomes" id="UP001148662">
    <property type="component" value="Unassembled WGS sequence"/>
</dbReference>
<gene>
    <name evidence="1" type="ORF">NM688_g7140</name>
</gene>
<reference evidence="1" key="1">
    <citation type="submission" date="2022-07" db="EMBL/GenBank/DDBJ databases">
        <title>Genome Sequence of Phlebia brevispora.</title>
        <authorList>
            <person name="Buettner E."/>
        </authorList>
    </citation>
    <scope>NUCLEOTIDE SEQUENCE</scope>
    <source>
        <strain evidence="1">MPL23</strain>
    </source>
</reference>
<organism evidence="1 2">
    <name type="scientific">Phlebia brevispora</name>
    <dbReference type="NCBI Taxonomy" id="194682"/>
    <lineage>
        <taxon>Eukaryota</taxon>
        <taxon>Fungi</taxon>
        <taxon>Dikarya</taxon>
        <taxon>Basidiomycota</taxon>
        <taxon>Agaricomycotina</taxon>
        <taxon>Agaricomycetes</taxon>
        <taxon>Polyporales</taxon>
        <taxon>Meruliaceae</taxon>
        <taxon>Phlebia</taxon>
    </lineage>
</organism>
<proteinExistence type="predicted"/>
<evidence type="ECO:0000313" key="1">
    <source>
        <dbReference type="EMBL" id="KAJ3534417.1"/>
    </source>
</evidence>
<sequence>MLSGFHTRESLLSPAHPHIRSSSLPCRTIQAKISRCVQIVLRHLIQQTRGLPVPNPREGPSPEPRYRDRVWASYLIVIIAGRPENLPDAVERERIRHEWEKEKRGWSVERQHWEVERSRLRSDWEDERRRYNIEKSQWDRERRRYKEDIARLIEERKRALGGTWQKPQGAQCLAYGVRDYTVSLDAHAVCEIAPVVVGDDVIMPQGCEAQDGRVIGHFTRPNYDDRECHPYWGGLYDKGCVYRGRDYGIRRYEAQLQGIRNGDDGYRMCDTTPANVRGHRFSNPTRHAADMCWCVDILQGIWYGMVGMFEYNDPTCQWEHLLNATEAANETTSSA</sequence>
<name>A0ACC1S8W0_9APHY</name>
<dbReference type="EMBL" id="JANHOG010001608">
    <property type="protein sequence ID" value="KAJ3534417.1"/>
    <property type="molecule type" value="Genomic_DNA"/>
</dbReference>
<protein>
    <submittedName>
        <fullName evidence="1">Uncharacterized protein</fullName>
    </submittedName>
</protein>
<comment type="caution">
    <text evidence="1">The sequence shown here is derived from an EMBL/GenBank/DDBJ whole genome shotgun (WGS) entry which is preliminary data.</text>
</comment>
<accession>A0ACC1S8W0</accession>
<evidence type="ECO:0000313" key="2">
    <source>
        <dbReference type="Proteomes" id="UP001148662"/>
    </source>
</evidence>